<name>A0ABQ7AR20_BRACR</name>
<comment type="caution">
    <text evidence="1">The sequence shown here is derived from an EMBL/GenBank/DDBJ whole genome shotgun (WGS) entry which is preliminary data.</text>
</comment>
<evidence type="ECO:0000313" key="1">
    <source>
        <dbReference type="EMBL" id="KAF3516810.1"/>
    </source>
</evidence>
<keyword evidence="2" id="KW-1185">Reference proteome</keyword>
<organism evidence="1 2">
    <name type="scientific">Brassica cretica</name>
    <name type="common">Mustard</name>
    <dbReference type="NCBI Taxonomy" id="69181"/>
    <lineage>
        <taxon>Eukaryota</taxon>
        <taxon>Viridiplantae</taxon>
        <taxon>Streptophyta</taxon>
        <taxon>Embryophyta</taxon>
        <taxon>Tracheophyta</taxon>
        <taxon>Spermatophyta</taxon>
        <taxon>Magnoliopsida</taxon>
        <taxon>eudicotyledons</taxon>
        <taxon>Gunneridae</taxon>
        <taxon>Pentapetalae</taxon>
        <taxon>rosids</taxon>
        <taxon>malvids</taxon>
        <taxon>Brassicales</taxon>
        <taxon>Brassicaceae</taxon>
        <taxon>Brassiceae</taxon>
        <taxon>Brassica</taxon>
    </lineage>
</organism>
<sequence>MTINTLREDIWKLQKLASIDTNLLRSIDKNPTSSIYTHPTSIDMANQLRSIPPVREFLCRLFVSTTERWTSWFSLSEVFHFLEGSSVPGTELRVPSSGDLERSLLGDPTAPKCQMSSYGWRLSDR</sequence>
<evidence type="ECO:0000313" key="2">
    <source>
        <dbReference type="Proteomes" id="UP000266723"/>
    </source>
</evidence>
<gene>
    <name evidence="1" type="ORF">DY000_02060861</name>
</gene>
<dbReference type="Proteomes" id="UP000266723">
    <property type="component" value="Unassembled WGS sequence"/>
</dbReference>
<protein>
    <submittedName>
        <fullName evidence="1">Uncharacterized protein</fullName>
    </submittedName>
</protein>
<dbReference type="EMBL" id="QGKV02001556">
    <property type="protein sequence ID" value="KAF3516810.1"/>
    <property type="molecule type" value="Genomic_DNA"/>
</dbReference>
<proteinExistence type="predicted"/>
<reference evidence="1 2" key="1">
    <citation type="journal article" date="2020" name="BMC Genomics">
        <title>Intraspecific diversification of the crop wild relative Brassica cretica Lam. using demographic model selection.</title>
        <authorList>
            <person name="Kioukis A."/>
            <person name="Michalopoulou V.A."/>
            <person name="Briers L."/>
            <person name="Pirintsos S."/>
            <person name="Studholme D.J."/>
            <person name="Pavlidis P."/>
            <person name="Sarris P.F."/>
        </authorList>
    </citation>
    <scope>NUCLEOTIDE SEQUENCE [LARGE SCALE GENOMIC DNA]</scope>
    <source>
        <strain evidence="2">cv. PFS-1207/04</strain>
    </source>
</reference>
<accession>A0ABQ7AR20</accession>